<evidence type="ECO:0000256" key="6">
    <source>
        <dbReference type="SAM" id="Phobius"/>
    </source>
</evidence>
<evidence type="ECO:0000256" key="2">
    <source>
        <dbReference type="ARBA" id="ARBA00022692"/>
    </source>
</evidence>
<evidence type="ECO:0000256" key="1">
    <source>
        <dbReference type="ARBA" id="ARBA00004141"/>
    </source>
</evidence>
<feature type="compositionally biased region" description="Basic and acidic residues" evidence="5">
    <location>
        <begin position="95"/>
        <end position="111"/>
    </location>
</feature>
<feature type="compositionally biased region" description="Acidic residues" evidence="5">
    <location>
        <begin position="74"/>
        <end position="87"/>
    </location>
</feature>
<organism evidence="7 8">
    <name type="scientific">Lactuca saligna</name>
    <name type="common">Willowleaf lettuce</name>
    <dbReference type="NCBI Taxonomy" id="75948"/>
    <lineage>
        <taxon>Eukaryota</taxon>
        <taxon>Viridiplantae</taxon>
        <taxon>Streptophyta</taxon>
        <taxon>Embryophyta</taxon>
        <taxon>Tracheophyta</taxon>
        <taxon>Spermatophyta</taxon>
        <taxon>Magnoliopsida</taxon>
        <taxon>eudicotyledons</taxon>
        <taxon>Gunneridae</taxon>
        <taxon>Pentapetalae</taxon>
        <taxon>asterids</taxon>
        <taxon>campanulids</taxon>
        <taxon>Asterales</taxon>
        <taxon>Asteraceae</taxon>
        <taxon>Cichorioideae</taxon>
        <taxon>Cichorieae</taxon>
        <taxon>Lactucinae</taxon>
        <taxon>Lactuca</taxon>
    </lineage>
</organism>
<dbReference type="PANTHER" id="PTHR45724:SF19">
    <property type="entry name" value="AQUAPORIN NIP6-1"/>
    <property type="match status" value="1"/>
</dbReference>
<dbReference type="InterPro" id="IPR034294">
    <property type="entry name" value="Aquaporin_transptr"/>
</dbReference>
<dbReference type="Gene3D" id="1.20.1080.10">
    <property type="entry name" value="Glycerol uptake facilitator protein"/>
    <property type="match status" value="1"/>
</dbReference>
<evidence type="ECO:0000313" key="7">
    <source>
        <dbReference type="EMBL" id="CAI9264913.1"/>
    </source>
</evidence>
<feature type="region of interest" description="Disordered" evidence="5">
    <location>
        <begin position="62"/>
        <end position="118"/>
    </location>
</feature>
<accession>A0AA35VRA6</accession>
<evidence type="ECO:0000256" key="4">
    <source>
        <dbReference type="ARBA" id="ARBA00023136"/>
    </source>
</evidence>
<proteinExistence type="predicted"/>
<dbReference type="InterPro" id="IPR023271">
    <property type="entry name" value="Aquaporin-like"/>
</dbReference>
<feature type="transmembrane region" description="Helical" evidence="6">
    <location>
        <begin position="128"/>
        <end position="149"/>
    </location>
</feature>
<dbReference type="Proteomes" id="UP001177003">
    <property type="component" value="Chromosome 0"/>
</dbReference>
<keyword evidence="2 6" id="KW-0812">Transmembrane</keyword>
<dbReference type="AlphaFoldDB" id="A0AA35VRA6"/>
<dbReference type="EMBL" id="OX465086">
    <property type="protein sequence ID" value="CAI9264913.1"/>
    <property type="molecule type" value="Genomic_DNA"/>
</dbReference>
<keyword evidence="8" id="KW-1185">Reference proteome</keyword>
<dbReference type="GO" id="GO:0015267">
    <property type="term" value="F:channel activity"/>
    <property type="evidence" value="ECO:0007669"/>
    <property type="project" value="InterPro"/>
</dbReference>
<dbReference type="Pfam" id="PF00230">
    <property type="entry name" value="MIP"/>
    <property type="match status" value="1"/>
</dbReference>
<comment type="subcellular location">
    <subcellularLocation>
        <location evidence="1">Membrane</location>
        <topology evidence="1">Multi-pass membrane protein</topology>
    </subcellularLocation>
</comment>
<protein>
    <submittedName>
        <fullName evidence="7">Uncharacterized protein</fullName>
    </submittedName>
</protein>
<reference evidence="7" key="1">
    <citation type="submission" date="2023-04" db="EMBL/GenBank/DDBJ databases">
        <authorList>
            <person name="Vijverberg K."/>
            <person name="Xiong W."/>
            <person name="Schranz E."/>
        </authorList>
    </citation>
    <scope>NUCLEOTIDE SEQUENCE</scope>
</reference>
<sequence>MTIGVFSSSDLIGDCSNFHTLARIRYGLEKEKAKVQENLEKYTKEKLFEFCDLLDIPIVKTSAKKKQKSKSAEGSEEEEEEEDEEENEKVNGGPEKSKSEGESGEREEGSKKPRTLGPAMATNNYKGIWIYLTTPILGSLVGAGIYTAVKLPKEDDV</sequence>
<evidence type="ECO:0000256" key="5">
    <source>
        <dbReference type="SAM" id="MobiDB-lite"/>
    </source>
</evidence>
<gene>
    <name evidence="7" type="ORF">LSALG_LOCUS5545</name>
</gene>
<dbReference type="SUPFAM" id="SSF81338">
    <property type="entry name" value="Aquaporin-like"/>
    <property type="match status" value="1"/>
</dbReference>
<name>A0AA35VRA6_LACSI</name>
<evidence type="ECO:0000256" key="3">
    <source>
        <dbReference type="ARBA" id="ARBA00022989"/>
    </source>
</evidence>
<dbReference type="PANTHER" id="PTHR45724">
    <property type="entry name" value="AQUAPORIN NIP2-1"/>
    <property type="match status" value="1"/>
</dbReference>
<dbReference type="InterPro" id="IPR000425">
    <property type="entry name" value="MIP"/>
</dbReference>
<keyword evidence="4 6" id="KW-0472">Membrane</keyword>
<evidence type="ECO:0000313" key="8">
    <source>
        <dbReference type="Proteomes" id="UP001177003"/>
    </source>
</evidence>
<dbReference type="GO" id="GO:0016020">
    <property type="term" value="C:membrane"/>
    <property type="evidence" value="ECO:0007669"/>
    <property type="project" value="UniProtKB-SubCell"/>
</dbReference>
<keyword evidence="3 6" id="KW-1133">Transmembrane helix</keyword>